<evidence type="ECO:0000313" key="1">
    <source>
        <dbReference type="EMBL" id="OAT60665.1"/>
    </source>
</evidence>
<sequence length="66" mass="8048">MLIHSEKMSIVYKIDALSEIGERDEKKAKFYKMKRRWWKCFFWRTATIIDWIDFMLTERVGLANTA</sequence>
<keyword evidence="2" id="KW-1185">Reference proteome</keyword>
<protein>
    <submittedName>
        <fullName evidence="1">Uncharacterized protein</fullName>
    </submittedName>
</protein>
<proteinExistence type="predicted"/>
<dbReference type="AlphaFoldDB" id="A0AA91EKE5"/>
<organism evidence="1 2">
    <name type="scientific">Obesumbacterium proteus ATCC 12841</name>
    <dbReference type="NCBI Taxonomy" id="1354268"/>
    <lineage>
        <taxon>Bacteria</taxon>
        <taxon>Pseudomonadati</taxon>
        <taxon>Pseudomonadota</taxon>
        <taxon>Gammaproteobacteria</taxon>
        <taxon>Enterobacterales</taxon>
        <taxon>Hafniaceae</taxon>
        <taxon>Obesumbacterium</taxon>
    </lineage>
</organism>
<dbReference type="EMBL" id="LXEX01000012">
    <property type="protein sequence ID" value="OAT60665.1"/>
    <property type="molecule type" value="Genomic_DNA"/>
</dbReference>
<name>A0AA91EKE5_9GAMM</name>
<dbReference type="Proteomes" id="UP000078431">
    <property type="component" value="Unassembled WGS sequence"/>
</dbReference>
<evidence type="ECO:0000313" key="2">
    <source>
        <dbReference type="Proteomes" id="UP000078431"/>
    </source>
</evidence>
<accession>A0AA91EKE5</accession>
<comment type="caution">
    <text evidence="1">The sequence shown here is derived from an EMBL/GenBank/DDBJ whole genome shotgun (WGS) entry which is preliminary data.</text>
</comment>
<reference evidence="1 2" key="1">
    <citation type="submission" date="2016-04" db="EMBL/GenBank/DDBJ databases">
        <title>ATOL: Assembling a taxonomically balanced genome-scale reconstruction of the evolutionary history of the Enterobacteriaceae.</title>
        <authorList>
            <person name="Plunkett G.III."/>
            <person name="Neeno-Eckwall E.C."/>
            <person name="Glasner J.D."/>
            <person name="Perna N.T."/>
        </authorList>
    </citation>
    <scope>NUCLEOTIDE SEQUENCE [LARGE SCALE GENOMIC DNA]</scope>
    <source>
        <strain evidence="1 2">ATCC 12841</strain>
    </source>
</reference>
<gene>
    <name evidence="1" type="ORF">M993_00710</name>
</gene>